<evidence type="ECO:0000256" key="10">
    <source>
        <dbReference type="ARBA" id="ARBA00029605"/>
    </source>
</evidence>
<dbReference type="PRINTS" id="PR00793">
    <property type="entry name" value="PROAMNOPTASE"/>
</dbReference>
<comment type="similarity">
    <text evidence="3">Belongs to the peptidase S33 family.</text>
</comment>
<evidence type="ECO:0000256" key="1">
    <source>
        <dbReference type="ARBA" id="ARBA00001585"/>
    </source>
</evidence>
<dbReference type="InterPro" id="IPR029058">
    <property type="entry name" value="AB_hydrolase_fold"/>
</dbReference>
<evidence type="ECO:0000256" key="7">
    <source>
        <dbReference type="ARBA" id="ARBA00022490"/>
    </source>
</evidence>
<dbReference type="GO" id="GO:0006508">
    <property type="term" value="P:proteolysis"/>
    <property type="evidence" value="ECO:0007669"/>
    <property type="project" value="UniProtKB-KW"/>
</dbReference>
<evidence type="ECO:0000259" key="11">
    <source>
        <dbReference type="Pfam" id="PF00561"/>
    </source>
</evidence>
<comment type="subcellular location">
    <subcellularLocation>
        <location evidence="2">Cytoplasm</location>
    </subcellularLocation>
</comment>
<comment type="catalytic activity">
    <reaction evidence="1">
        <text>Release of N-terminal proline from a peptide.</text>
        <dbReference type="EC" id="3.4.11.5"/>
    </reaction>
</comment>
<dbReference type="InterPro" id="IPR000073">
    <property type="entry name" value="AB_hydrolase_1"/>
</dbReference>
<dbReference type="GO" id="GO:0005737">
    <property type="term" value="C:cytoplasm"/>
    <property type="evidence" value="ECO:0007669"/>
    <property type="project" value="UniProtKB-SubCell"/>
</dbReference>
<dbReference type="Gene3D" id="3.40.50.1820">
    <property type="entry name" value="alpha/beta hydrolase"/>
    <property type="match status" value="1"/>
</dbReference>
<evidence type="ECO:0000256" key="8">
    <source>
        <dbReference type="ARBA" id="ARBA00022670"/>
    </source>
</evidence>
<keyword evidence="9 12" id="KW-0378">Hydrolase</keyword>
<dbReference type="AlphaFoldDB" id="A0A4P6X2X6"/>
<evidence type="ECO:0000256" key="4">
    <source>
        <dbReference type="ARBA" id="ARBA00012568"/>
    </source>
</evidence>
<dbReference type="Pfam" id="PF00561">
    <property type="entry name" value="Abhydrolase_1"/>
    <property type="match status" value="1"/>
</dbReference>
<evidence type="ECO:0000256" key="2">
    <source>
        <dbReference type="ARBA" id="ARBA00004496"/>
    </source>
</evidence>
<dbReference type="InterPro" id="IPR002410">
    <property type="entry name" value="Peptidase_S33"/>
</dbReference>
<dbReference type="InterPro" id="IPR005944">
    <property type="entry name" value="Pro_iminopeptidase"/>
</dbReference>
<dbReference type="GO" id="GO:0004177">
    <property type="term" value="F:aminopeptidase activity"/>
    <property type="evidence" value="ECO:0007669"/>
    <property type="project" value="UniProtKB-KW"/>
</dbReference>
<evidence type="ECO:0000256" key="9">
    <source>
        <dbReference type="ARBA" id="ARBA00022801"/>
    </source>
</evidence>
<evidence type="ECO:0000313" key="12">
    <source>
        <dbReference type="EMBL" id="QBM29489.1"/>
    </source>
</evidence>
<dbReference type="EMBL" id="CP037867">
    <property type="protein sequence ID" value="QBM29489.1"/>
    <property type="molecule type" value="Genomic_DNA"/>
</dbReference>
<protein>
    <recommendedName>
        <fullName evidence="5">Proline iminopeptidase</fullName>
        <ecNumber evidence="4">3.4.11.5</ecNumber>
    </recommendedName>
    <alternativeName>
        <fullName evidence="10">Prolyl aminopeptidase</fullName>
    </alternativeName>
</protein>
<dbReference type="PANTHER" id="PTHR43722:SF1">
    <property type="entry name" value="PROLINE IMINOPEPTIDASE"/>
    <property type="match status" value="1"/>
</dbReference>
<keyword evidence="8" id="KW-0645">Protease</keyword>
<dbReference type="Proteomes" id="UP000293912">
    <property type="component" value="Chromosome"/>
</dbReference>
<dbReference type="SUPFAM" id="SSF53474">
    <property type="entry name" value="alpha/beta-Hydrolases"/>
    <property type="match status" value="1"/>
</dbReference>
<dbReference type="PANTHER" id="PTHR43722">
    <property type="entry name" value="PROLINE IMINOPEPTIDASE"/>
    <property type="match status" value="1"/>
</dbReference>
<keyword evidence="6 12" id="KW-0031">Aminopeptidase</keyword>
<reference evidence="12 13" key="1">
    <citation type="submission" date="2019-03" db="EMBL/GenBank/DDBJ databases">
        <authorList>
            <person name="Sebastian G."/>
            <person name="Baumann P."/>
            <person name="Ruckert C."/>
            <person name="Kalinowski J."/>
            <person name="Nebel B."/>
            <person name="Takors R."/>
            <person name="Blombach B."/>
        </authorList>
    </citation>
    <scope>NUCLEOTIDE SEQUENCE [LARGE SCALE GENOMIC DNA]</scope>
    <source>
        <strain evidence="12 13">DSM 1084</strain>
    </source>
</reference>
<dbReference type="EC" id="3.4.11.5" evidence="4"/>
<evidence type="ECO:0000256" key="3">
    <source>
        <dbReference type="ARBA" id="ARBA00010088"/>
    </source>
</evidence>
<name>A0A4P6X2X6_HYDPS</name>
<organism evidence="12 13">
    <name type="scientific">Hydrogenophaga pseudoflava</name>
    <name type="common">Pseudomonas carboxydoflava</name>
    <dbReference type="NCBI Taxonomy" id="47421"/>
    <lineage>
        <taxon>Bacteria</taxon>
        <taxon>Pseudomonadati</taxon>
        <taxon>Pseudomonadota</taxon>
        <taxon>Betaproteobacteria</taxon>
        <taxon>Burkholderiales</taxon>
        <taxon>Comamonadaceae</taxon>
        <taxon>Hydrogenophaga</taxon>
    </lineage>
</organism>
<evidence type="ECO:0000256" key="5">
    <source>
        <dbReference type="ARBA" id="ARBA00021843"/>
    </source>
</evidence>
<keyword evidence="7" id="KW-0963">Cytoplasm</keyword>
<evidence type="ECO:0000256" key="6">
    <source>
        <dbReference type="ARBA" id="ARBA00022438"/>
    </source>
</evidence>
<keyword evidence="13" id="KW-1185">Reference proteome</keyword>
<feature type="domain" description="AB hydrolase-1" evidence="11">
    <location>
        <begin position="41"/>
        <end position="339"/>
    </location>
</feature>
<proteinExistence type="inferred from homology"/>
<gene>
    <name evidence="12" type="primary">pip2</name>
    <name evidence="12" type="ORF">HPF_17475</name>
</gene>
<accession>A0A4P6X2X6</accession>
<sequence precursor="true">MISKNDATGQGPWRRQRDLDLGAPHRMAWHLGGNPDGEPWLLLHGGPGSGANLSLLAPLDLRRQRAIAPDQRGSGASRPRGSTLRNHTAALVSDLEALRRHLGLERWSLLAGSWGTVLALAYAQAHPQRVQRLVLRGAFALSRREIGGLLQGAASGKTLSVPGAVWPASRSVALPALLARLRQLLQSGTPAVAGLRAARRWALLESRAAARGMWRALLGAGPVVAGARPVWAAQRRRERRLAAGFRRRGNRSDRTDQALRRKFRIQSHYLLHRGFVRPGGLDRAVRAVALAGVSVDWVHGAFDAVCPPQNSRRWQAQMERLAPGLSSLTFTRAGHLGHEPKTLAALREKVGRS</sequence>
<dbReference type="KEGG" id="hpse:HPF_17475"/>
<dbReference type="PRINTS" id="PR00111">
    <property type="entry name" value="ABHYDROLASE"/>
</dbReference>
<evidence type="ECO:0000313" key="13">
    <source>
        <dbReference type="Proteomes" id="UP000293912"/>
    </source>
</evidence>